<keyword evidence="4" id="KW-1185">Reference proteome</keyword>
<feature type="signal peptide" evidence="1">
    <location>
        <begin position="1"/>
        <end position="24"/>
    </location>
</feature>
<feature type="domain" description="Chalcone isomerase" evidence="2">
    <location>
        <begin position="34"/>
        <end position="173"/>
    </location>
</feature>
<dbReference type="PATRIC" id="fig|80878.5.peg.1554"/>
<proteinExistence type="predicted"/>
<gene>
    <name evidence="3" type="ORF">RP29_01250</name>
</gene>
<dbReference type="Pfam" id="PF16036">
    <property type="entry name" value="Chalcone_3"/>
    <property type="match status" value="1"/>
</dbReference>
<dbReference type="OrthoDB" id="8527419at2"/>
<evidence type="ECO:0000256" key="1">
    <source>
        <dbReference type="SAM" id="SignalP"/>
    </source>
</evidence>
<name>A0A0D7KD22_9BURK</name>
<comment type="caution">
    <text evidence="3">The sequence shown here is derived from an EMBL/GenBank/DDBJ whole genome shotgun (WGS) entry which is preliminary data.</text>
</comment>
<dbReference type="RefSeq" id="WP_044395026.1">
    <property type="nucleotide sequence ID" value="NZ_JXYQ01000003.1"/>
</dbReference>
<dbReference type="AlphaFoldDB" id="A0A0D7KD22"/>
<dbReference type="Proteomes" id="UP000032566">
    <property type="component" value="Unassembled WGS sequence"/>
</dbReference>
<dbReference type="InterPro" id="IPR016087">
    <property type="entry name" value="Chalcone_isomerase"/>
</dbReference>
<evidence type="ECO:0000313" key="4">
    <source>
        <dbReference type="Proteomes" id="UP000032566"/>
    </source>
</evidence>
<keyword evidence="1" id="KW-0732">Signal</keyword>
<dbReference type="EMBL" id="JXYQ01000003">
    <property type="protein sequence ID" value="KJA12271.1"/>
    <property type="molecule type" value="Genomic_DNA"/>
</dbReference>
<evidence type="ECO:0000313" key="3">
    <source>
        <dbReference type="EMBL" id="KJA12271.1"/>
    </source>
</evidence>
<dbReference type="STRING" id="80878.RP29_01250"/>
<evidence type="ECO:0000259" key="2">
    <source>
        <dbReference type="Pfam" id="PF16036"/>
    </source>
</evidence>
<reference evidence="3 4" key="1">
    <citation type="submission" date="2014-12" db="EMBL/GenBank/DDBJ databases">
        <title>Isolation of bacteria from lake water.</title>
        <authorList>
            <person name="Sheng K.-Y."/>
            <person name="Chin P.-S."/>
            <person name="Chan K.-G."/>
            <person name="Tan G.S."/>
        </authorList>
    </citation>
    <scope>NUCLEOTIDE SEQUENCE [LARGE SCALE GENOMIC DNA]</scope>
    <source>
        <strain evidence="3 4">KY4</strain>
    </source>
</reference>
<accession>A0A0D7KD22</accession>
<sequence>MKKIAACALLACVTATFLSKPVQGSETTPLPGTVLAGQGTMRFFGLEVYQARLWVSPGFAPERYGDQPLALALTYQRNFTAQAIAKRSIEEMRRVAPFSNEQAERWQAALQAALPDVKPGDTLTGIYRPGGGAVFRMGDKVVGEVADPEFARLFFGIWLSPNTSEPALRQALLASRNTSGSP</sequence>
<feature type="chain" id="PRO_5002320842" description="Chalcone isomerase domain-containing protein" evidence="1">
    <location>
        <begin position="25"/>
        <end position="182"/>
    </location>
</feature>
<organism evidence="3 4">
    <name type="scientific">Acidovorax temperans</name>
    <dbReference type="NCBI Taxonomy" id="80878"/>
    <lineage>
        <taxon>Bacteria</taxon>
        <taxon>Pseudomonadati</taxon>
        <taxon>Pseudomonadota</taxon>
        <taxon>Betaproteobacteria</taxon>
        <taxon>Burkholderiales</taxon>
        <taxon>Comamonadaceae</taxon>
        <taxon>Acidovorax</taxon>
    </lineage>
</organism>
<protein>
    <recommendedName>
        <fullName evidence="2">Chalcone isomerase domain-containing protein</fullName>
    </recommendedName>
</protein>